<keyword evidence="5 11" id="KW-0812">Transmembrane</keyword>
<reference evidence="13" key="1">
    <citation type="journal article" date="2021" name="Front. Plant Sci.">
        <title>Chromosome-Scale Genome Assembly for Chinese Sour Jujube and Insights Into Its Genome Evolution and Domestication Signature.</title>
        <authorList>
            <person name="Shen L.-Y."/>
            <person name="Luo H."/>
            <person name="Wang X.-L."/>
            <person name="Wang X.-M."/>
            <person name="Qiu X.-J."/>
            <person name="Liu H."/>
            <person name="Zhou S.-S."/>
            <person name="Jia K.-H."/>
            <person name="Nie S."/>
            <person name="Bao Y.-T."/>
            <person name="Zhang R.-G."/>
            <person name="Yun Q.-Z."/>
            <person name="Chai Y.-H."/>
            <person name="Lu J.-Y."/>
            <person name="Li Y."/>
            <person name="Zhao S.-W."/>
            <person name="Mao J.-F."/>
            <person name="Jia S.-G."/>
            <person name="Mao Y.-M."/>
        </authorList>
    </citation>
    <scope>NUCLEOTIDE SEQUENCE</scope>
    <source>
        <strain evidence="13">AT0</strain>
        <tissue evidence="13">Leaf</tissue>
    </source>
</reference>
<proteinExistence type="inferred from homology"/>
<evidence type="ECO:0000259" key="12">
    <source>
        <dbReference type="PROSITE" id="PS51767"/>
    </source>
</evidence>
<feature type="region of interest" description="Disordered" evidence="10">
    <location>
        <begin position="799"/>
        <end position="820"/>
    </location>
</feature>
<dbReference type="InterPro" id="IPR007248">
    <property type="entry name" value="Mpv17_PMP22"/>
</dbReference>
<dbReference type="InterPro" id="IPR033121">
    <property type="entry name" value="PEPTIDASE_A1"/>
</dbReference>
<comment type="caution">
    <text evidence="13">The sequence shown here is derived from an EMBL/GenBank/DDBJ whole genome shotgun (WGS) entry which is preliminary data.</text>
</comment>
<dbReference type="GO" id="GO:0016020">
    <property type="term" value="C:membrane"/>
    <property type="evidence" value="ECO:0007669"/>
    <property type="project" value="UniProtKB-SubCell"/>
</dbReference>
<dbReference type="PANTHER" id="PTHR47967">
    <property type="entry name" value="OS07G0603500 PROTEIN-RELATED"/>
    <property type="match status" value="1"/>
</dbReference>
<dbReference type="Pfam" id="PF14543">
    <property type="entry name" value="TAXi_N"/>
    <property type="match status" value="1"/>
</dbReference>
<dbReference type="Proteomes" id="UP000813462">
    <property type="component" value="Unassembled WGS sequence"/>
</dbReference>
<evidence type="ECO:0000256" key="5">
    <source>
        <dbReference type="ARBA" id="ARBA00022692"/>
    </source>
</evidence>
<dbReference type="EMBL" id="JAEACU010000004">
    <property type="protein sequence ID" value="KAH7532914.1"/>
    <property type="molecule type" value="Genomic_DNA"/>
</dbReference>
<evidence type="ECO:0000256" key="9">
    <source>
        <dbReference type="SAM" id="Coils"/>
    </source>
</evidence>
<dbReference type="SUPFAM" id="SSF50630">
    <property type="entry name" value="Acid proteases"/>
    <property type="match status" value="2"/>
</dbReference>
<feature type="transmembrane region" description="Helical" evidence="11">
    <location>
        <begin position="706"/>
        <end position="729"/>
    </location>
</feature>
<dbReference type="AlphaFoldDB" id="A0A978VIJ5"/>
<evidence type="ECO:0000256" key="3">
    <source>
        <dbReference type="ARBA" id="ARBA00007447"/>
    </source>
</evidence>
<evidence type="ECO:0000313" key="14">
    <source>
        <dbReference type="Proteomes" id="UP000813462"/>
    </source>
</evidence>
<keyword evidence="4" id="KW-0645">Protease</keyword>
<keyword evidence="9" id="KW-0175">Coiled coil</keyword>
<accession>A0A978VIJ5</accession>
<dbReference type="GO" id="GO:0008233">
    <property type="term" value="F:peptidase activity"/>
    <property type="evidence" value="ECO:0007669"/>
    <property type="project" value="UniProtKB-KW"/>
</dbReference>
<keyword evidence="6" id="KW-0378">Hydrolase</keyword>
<dbReference type="GO" id="GO:0006508">
    <property type="term" value="P:proteolysis"/>
    <property type="evidence" value="ECO:0007669"/>
    <property type="project" value="UniProtKB-KW"/>
</dbReference>
<dbReference type="InterPro" id="IPR021109">
    <property type="entry name" value="Peptidase_aspartic_dom_sf"/>
</dbReference>
<evidence type="ECO:0000313" key="13">
    <source>
        <dbReference type="EMBL" id="KAH7532914.1"/>
    </source>
</evidence>
<evidence type="ECO:0000256" key="6">
    <source>
        <dbReference type="ARBA" id="ARBA00022801"/>
    </source>
</evidence>
<keyword evidence="7 11" id="KW-1133">Transmembrane helix</keyword>
<organism evidence="13 14">
    <name type="scientific">Ziziphus jujuba var. spinosa</name>
    <dbReference type="NCBI Taxonomy" id="714518"/>
    <lineage>
        <taxon>Eukaryota</taxon>
        <taxon>Viridiplantae</taxon>
        <taxon>Streptophyta</taxon>
        <taxon>Embryophyta</taxon>
        <taxon>Tracheophyta</taxon>
        <taxon>Spermatophyta</taxon>
        <taxon>Magnoliopsida</taxon>
        <taxon>eudicotyledons</taxon>
        <taxon>Gunneridae</taxon>
        <taxon>Pentapetalae</taxon>
        <taxon>rosids</taxon>
        <taxon>fabids</taxon>
        <taxon>Rosales</taxon>
        <taxon>Rhamnaceae</taxon>
        <taxon>Paliureae</taxon>
        <taxon>Ziziphus</taxon>
    </lineage>
</organism>
<evidence type="ECO:0000256" key="10">
    <source>
        <dbReference type="SAM" id="MobiDB-lite"/>
    </source>
</evidence>
<evidence type="ECO:0000256" key="11">
    <source>
        <dbReference type="SAM" id="Phobius"/>
    </source>
</evidence>
<dbReference type="GO" id="GO:0005576">
    <property type="term" value="C:extracellular region"/>
    <property type="evidence" value="ECO:0007669"/>
    <property type="project" value="TreeGrafter"/>
</dbReference>
<comment type="subcellular location">
    <subcellularLocation>
        <location evidence="1">Membrane</location>
        <topology evidence="1">Multi-pass membrane protein</topology>
    </subcellularLocation>
</comment>
<protein>
    <recommendedName>
        <fullName evidence="12">Peptidase A1 domain-containing protein</fullName>
    </recommendedName>
</protein>
<feature type="region of interest" description="Disordered" evidence="10">
    <location>
        <begin position="525"/>
        <end position="566"/>
    </location>
</feature>
<evidence type="ECO:0000256" key="2">
    <source>
        <dbReference type="ARBA" id="ARBA00006824"/>
    </source>
</evidence>
<feature type="transmembrane region" description="Helical" evidence="11">
    <location>
        <begin position="873"/>
        <end position="894"/>
    </location>
</feature>
<evidence type="ECO:0000256" key="8">
    <source>
        <dbReference type="ARBA" id="ARBA00023136"/>
    </source>
</evidence>
<dbReference type="PANTHER" id="PTHR47967:SF125">
    <property type="entry name" value="PEPTIDASE A1 DOMAIN-CONTAINING PROTEIN"/>
    <property type="match status" value="1"/>
</dbReference>
<name>A0A978VIJ5_ZIZJJ</name>
<sequence length="899" mass="101925">MTNPRGQNTFLRFGSDIPNRPGLLSTDLEQYSGVFNDGYYVSLLGISIARSRLGIPPDYFARRPPRGGTIMDSGCAFSAIVRPAYEILERELVKYFSRLSGLTRIRPQRFFNLCYQRSRRQGFNNLPQLTFHLRGVDLVVQPQGAFYVKETSGGKDYFCLAMIPFDGVTLIENFYWFSQYTVYMELRENSAGWRMGDSPESPLYNPNLTRAQRIEKLILQFRARVKHIRSIAHDFHGRPLFKAEAVSAKIDYQQSALFMAQVGIGTFTSGSNSSFSYFLLMDTGSALIWIQCEGCKDPGHHCFYQKEPVFPDKQSTSYRKLLCKRHPLCFPQECIGNFCSYHRDYADNSSTRGYLATETFRFDSNSSTQIKEVVPNIVFGCGFDQAIDYGDEGNIAGLMALGWSQRSLVTQLDSGASYTYIVKPAYRIPEQEMVKHLSSIGGLKFKEFNPNPTFQNLIILVAMAALSSTTTCRAPPFPSSFAKFQNPNFSPALFTKSNRWNNLSFSTRKRRNLVVGSVAEDQKVVPLKENQSKEQESRLLDDGSEEYNDFSSSLAPSSSSSSFSEKGEGDDFERFTSRAINAAIVLGFGTFAVTKLLTIDHDYWHGWTLYEILKYAPEHNWIAYEQALKANPVLAKMMISGVVYALGDWIAQCYGGKPLFEFDRRRMFRSGVVGFTLHGSLSHYYYQFCEDLFPFDDWWVVPAKVVFDQTVWAAVWNSIYFVVLGLLRFESIDNISSELKATFWPMLTAGWKLWPFAHLITYGVIPVEQRLLWVDCVELIWVTILSTLSNEKSESRISEASSGANSSSSSSNSSKKKSPDRSVALDSAISKISSVGATVGSQQIMAKLKELDEQSNNAKNQNQKKKMQRSTKFFVFVDYLFLFIFFGFLFAILFKMIGF</sequence>
<feature type="compositionally biased region" description="Basic and acidic residues" evidence="10">
    <location>
        <begin position="530"/>
        <end position="541"/>
    </location>
</feature>
<gene>
    <name evidence="13" type="ORF">FEM48_Zijuj04G0072900</name>
</gene>
<dbReference type="Pfam" id="PF14541">
    <property type="entry name" value="TAXi_C"/>
    <property type="match status" value="1"/>
</dbReference>
<comment type="similarity">
    <text evidence="2">Belongs to the peroxisomal membrane protein PXMP2/4 family.</text>
</comment>
<evidence type="ECO:0000256" key="7">
    <source>
        <dbReference type="ARBA" id="ARBA00022989"/>
    </source>
</evidence>
<dbReference type="InterPro" id="IPR051708">
    <property type="entry name" value="Plant_Aspart_Prot_A1"/>
</dbReference>
<evidence type="ECO:0000256" key="1">
    <source>
        <dbReference type="ARBA" id="ARBA00004141"/>
    </source>
</evidence>
<feature type="domain" description="Peptidase A1" evidence="12">
    <location>
        <begin position="1"/>
        <end position="194"/>
    </location>
</feature>
<dbReference type="Gene3D" id="2.40.70.10">
    <property type="entry name" value="Acid Proteases"/>
    <property type="match status" value="2"/>
</dbReference>
<feature type="compositionally biased region" description="Low complexity" evidence="10">
    <location>
        <begin position="799"/>
        <end position="813"/>
    </location>
</feature>
<keyword evidence="8 11" id="KW-0472">Membrane</keyword>
<dbReference type="InterPro" id="IPR032861">
    <property type="entry name" value="TAXi_N"/>
</dbReference>
<dbReference type="Pfam" id="PF04117">
    <property type="entry name" value="Mpv17_PMP22"/>
    <property type="match status" value="1"/>
</dbReference>
<feature type="coiled-coil region" evidence="9">
    <location>
        <begin position="841"/>
        <end position="868"/>
    </location>
</feature>
<dbReference type="PROSITE" id="PS51767">
    <property type="entry name" value="PEPTIDASE_A1"/>
    <property type="match status" value="1"/>
</dbReference>
<comment type="similarity">
    <text evidence="3">Belongs to the peptidase A1 family.</text>
</comment>
<dbReference type="InterPro" id="IPR032799">
    <property type="entry name" value="TAXi_C"/>
</dbReference>
<evidence type="ECO:0000256" key="4">
    <source>
        <dbReference type="ARBA" id="ARBA00022670"/>
    </source>
</evidence>
<feature type="compositionally biased region" description="Low complexity" evidence="10">
    <location>
        <begin position="551"/>
        <end position="564"/>
    </location>
</feature>